<dbReference type="SUPFAM" id="SSF53335">
    <property type="entry name" value="S-adenosyl-L-methionine-dependent methyltransferases"/>
    <property type="match status" value="1"/>
</dbReference>
<protein>
    <submittedName>
        <fullName evidence="2">Ribosomal RNA methyltransferase domain</fullName>
    </submittedName>
</protein>
<dbReference type="GO" id="GO:0006370">
    <property type="term" value="P:7-methylguanosine mRNA capping"/>
    <property type="evidence" value="ECO:0007669"/>
    <property type="project" value="UniProtKB-ARBA"/>
</dbReference>
<keyword evidence="2" id="KW-0489">Methyltransferase</keyword>
<dbReference type="PANTHER" id="PTHR16121">
    <property type="entry name" value="CAP-SPECIFIC MRNA (NUCLEOSIDE-2'-O-)-METHYLTRANSFERASE 1-RELATED"/>
    <property type="match status" value="1"/>
</dbReference>
<gene>
    <name evidence="2" type="ORF">Fadolivirus_1_299</name>
</gene>
<dbReference type="GO" id="GO:0004483">
    <property type="term" value="F:methyltransferase cap1 activity"/>
    <property type="evidence" value="ECO:0007669"/>
    <property type="project" value="TreeGrafter"/>
</dbReference>
<evidence type="ECO:0000259" key="1">
    <source>
        <dbReference type="Pfam" id="PF01728"/>
    </source>
</evidence>
<accession>A0A7D3V8M3</accession>
<keyword evidence="2" id="KW-0808">Transferase</keyword>
<dbReference type="InterPro" id="IPR029063">
    <property type="entry name" value="SAM-dependent_MTases_sf"/>
</dbReference>
<reference evidence="2 3" key="1">
    <citation type="submission" date="2020-04" db="EMBL/GenBank/DDBJ databases">
        <title>Advantages and limits of metagenomic assembly and binning of a giant virus.</title>
        <authorList>
            <person name="Schulz F."/>
            <person name="Andreani J."/>
            <person name="Francis R."/>
            <person name="Boudjemaa H."/>
            <person name="Bou Khalil J.Y."/>
            <person name="Lee J."/>
            <person name="La Scola B."/>
            <person name="Woyke T."/>
        </authorList>
    </citation>
    <scope>NUCLEOTIDE SEQUENCE [LARGE SCALE GENOMIC DNA]</scope>
    <source>
        <strain evidence="2 3">FV1/VV64</strain>
    </source>
</reference>
<sequence length="464" mass="54435">MSTEKRDINKIPNEYIPIVYKIPQPKDNILNYKESPVFSKNIDYPKFSLGFQHYIHQSKTKMEITKDFEGKKKVYYVINKFERYVDDYESDVNNISKAYFDVDPKPNILSRAFYKLWELFFMFDLIDLNSDNFVSAHLAEGPGSFIQATMFYRDKFAKKGLSKNDKYYAVTLHAEGMQKHIPKLEESFIDYYKKEKPQRFMLHKTYSKDESRMSPDKDNGDLTNIKTIKLFGGNFNKQKANFITADGGFDWDNENIQEQESFKLILGQVITALKIQDKKGNFVCKVYETFSGIASKLISILASFYDNVYLVKPLMSRASNSEKYVVCVNFKDPKDKDAKISKLENILEKLNESKKNLVDYFPEFNMDEETKAVLIKSNIDIANNQFITINEMITFINKQNYRGEEYTNRRQDQINASKYWLAGFFPDTKEFTSKRTEMISFTNEIIERNNKLVNSLQNKLELKN</sequence>
<dbReference type="Gene3D" id="3.40.50.12760">
    <property type="match status" value="1"/>
</dbReference>
<name>A0A7D3V8M3_9VIRU</name>
<evidence type="ECO:0000313" key="3">
    <source>
        <dbReference type="Proteomes" id="UP001162001"/>
    </source>
</evidence>
<dbReference type="Proteomes" id="UP001162001">
    <property type="component" value="Segment"/>
</dbReference>
<evidence type="ECO:0000313" key="2">
    <source>
        <dbReference type="EMBL" id="QKF93757.1"/>
    </source>
</evidence>
<feature type="domain" description="Ribosomal RNA methyltransferase FtsJ" evidence="1">
    <location>
        <begin position="110"/>
        <end position="330"/>
    </location>
</feature>
<keyword evidence="3" id="KW-1185">Reference proteome</keyword>
<dbReference type="InterPro" id="IPR050851">
    <property type="entry name" value="mRNA_Cap_2O-Ribose_MeTrfase"/>
</dbReference>
<dbReference type="GO" id="GO:0032259">
    <property type="term" value="P:methylation"/>
    <property type="evidence" value="ECO:0007669"/>
    <property type="project" value="UniProtKB-KW"/>
</dbReference>
<dbReference type="Pfam" id="PF01728">
    <property type="entry name" value="FtsJ"/>
    <property type="match status" value="1"/>
</dbReference>
<proteinExistence type="predicted"/>
<dbReference type="InterPro" id="IPR002877">
    <property type="entry name" value="RNA_MeTrfase_FtsJ_dom"/>
</dbReference>
<organism evidence="2 3">
    <name type="scientific">Fadolivirus FV1/VV64</name>
    <dbReference type="NCBI Taxonomy" id="3070911"/>
    <lineage>
        <taxon>Viruses</taxon>
        <taxon>Varidnaviria</taxon>
        <taxon>Bamfordvirae</taxon>
        <taxon>Nucleocytoviricota</taxon>
        <taxon>Megaviricetes</taxon>
        <taxon>Imitervirales</taxon>
        <taxon>Mimiviridae</taxon>
        <taxon>Klosneuvirinae</taxon>
        <taxon>Fadolivirus</taxon>
        <taxon>Fadolivirus algeromassiliense</taxon>
    </lineage>
</organism>
<dbReference type="PANTHER" id="PTHR16121:SF0">
    <property type="entry name" value="CAP-SPECIFIC MRNA (NUCLEOSIDE-2'-O-)-METHYLTRANSFERASE 1"/>
    <property type="match status" value="1"/>
</dbReference>
<dbReference type="EMBL" id="MT418680">
    <property type="protein sequence ID" value="QKF93757.1"/>
    <property type="molecule type" value="Genomic_DNA"/>
</dbReference>